<proteinExistence type="predicted"/>
<feature type="compositionally biased region" description="Basic residues" evidence="1">
    <location>
        <begin position="140"/>
        <end position="149"/>
    </location>
</feature>
<organism evidence="2 3">
    <name type="scientific">Trichonephila clavata</name>
    <name type="common">Joro spider</name>
    <name type="synonym">Nephila clavata</name>
    <dbReference type="NCBI Taxonomy" id="2740835"/>
    <lineage>
        <taxon>Eukaryota</taxon>
        <taxon>Metazoa</taxon>
        <taxon>Ecdysozoa</taxon>
        <taxon>Arthropoda</taxon>
        <taxon>Chelicerata</taxon>
        <taxon>Arachnida</taxon>
        <taxon>Araneae</taxon>
        <taxon>Araneomorphae</taxon>
        <taxon>Entelegynae</taxon>
        <taxon>Araneoidea</taxon>
        <taxon>Nephilidae</taxon>
        <taxon>Trichonephila</taxon>
    </lineage>
</organism>
<protein>
    <submittedName>
        <fullName evidence="2">Uncharacterized protein</fullName>
    </submittedName>
</protein>
<evidence type="ECO:0000313" key="2">
    <source>
        <dbReference type="EMBL" id="GFQ64343.1"/>
    </source>
</evidence>
<name>A0A8X6EWS0_TRICU</name>
<dbReference type="AlphaFoldDB" id="A0A8X6EWS0"/>
<sequence length="275" mass="29721">MELEKVSPSSSQVSVFSVVSLSAFNVSEANLKVDSLSTSEECSDFCAALEDLLFQFNANNSSQLGLEELRAINSISWICIRCSRKAVTLLAAEFKEQILALGAKQEVNQSIESKNEVVSPVESVLPSSGKTAFKRSSTSPKRKGKKKVKTTAEKHEDLIETSNSFQAIAPVESSDIELDDSEDIVDEPPSVIADHTPTAPVAQLAATIINVNQPATSSSDVDQALIKLKRVPPIVIDEQYNTPGLLVDLSDPIGIKLMGKIVFWGLMGLKFSLKP</sequence>
<keyword evidence="3" id="KW-1185">Reference proteome</keyword>
<dbReference type="EMBL" id="BMAO01029900">
    <property type="protein sequence ID" value="GFQ64343.1"/>
    <property type="molecule type" value="Genomic_DNA"/>
</dbReference>
<gene>
    <name evidence="2" type="ORF">TNCT_582861</name>
</gene>
<evidence type="ECO:0000313" key="3">
    <source>
        <dbReference type="Proteomes" id="UP000887116"/>
    </source>
</evidence>
<reference evidence="2" key="1">
    <citation type="submission" date="2020-07" db="EMBL/GenBank/DDBJ databases">
        <title>Multicomponent nature underlies the extraordinary mechanical properties of spider dragline silk.</title>
        <authorList>
            <person name="Kono N."/>
            <person name="Nakamura H."/>
            <person name="Mori M."/>
            <person name="Yoshida Y."/>
            <person name="Ohtoshi R."/>
            <person name="Malay A.D."/>
            <person name="Moran D.A.P."/>
            <person name="Tomita M."/>
            <person name="Numata K."/>
            <person name="Arakawa K."/>
        </authorList>
    </citation>
    <scope>NUCLEOTIDE SEQUENCE</scope>
</reference>
<feature type="region of interest" description="Disordered" evidence="1">
    <location>
        <begin position="127"/>
        <end position="153"/>
    </location>
</feature>
<feature type="compositionally biased region" description="Low complexity" evidence="1">
    <location>
        <begin position="127"/>
        <end position="139"/>
    </location>
</feature>
<accession>A0A8X6EWS0</accession>
<comment type="caution">
    <text evidence="2">The sequence shown here is derived from an EMBL/GenBank/DDBJ whole genome shotgun (WGS) entry which is preliminary data.</text>
</comment>
<evidence type="ECO:0000256" key="1">
    <source>
        <dbReference type="SAM" id="MobiDB-lite"/>
    </source>
</evidence>
<dbReference type="Proteomes" id="UP000887116">
    <property type="component" value="Unassembled WGS sequence"/>
</dbReference>